<organism evidence="10">
    <name type="scientific">hydrothermal vent metagenome</name>
    <dbReference type="NCBI Taxonomy" id="652676"/>
    <lineage>
        <taxon>unclassified sequences</taxon>
        <taxon>metagenomes</taxon>
        <taxon>ecological metagenomes</taxon>
    </lineage>
</organism>
<dbReference type="InterPro" id="IPR016163">
    <property type="entry name" value="Ald_DH_C"/>
</dbReference>
<feature type="domain" description="Proline dehydrogenase" evidence="7">
    <location>
        <begin position="168"/>
        <end position="463"/>
    </location>
</feature>
<dbReference type="Gene3D" id="1.20.5.460">
    <property type="entry name" value="Single helix bin"/>
    <property type="match status" value="1"/>
</dbReference>
<dbReference type="GO" id="GO:0010133">
    <property type="term" value="P:L-proline catabolic process to L-glutamate"/>
    <property type="evidence" value="ECO:0007669"/>
    <property type="project" value="InterPro"/>
</dbReference>
<dbReference type="GO" id="GO:0003700">
    <property type="term" value="F:DNA-binding transcription factor activity"/>
    <property type="evidence" value="ECO:0007669"/>
    <property type="project" value="InterPro"/>
</dbReference>
<evidence type="ECO:0000256" key="3">
    <source>
        <dbReference type="ARBA" id="ARBA00023002"/>
    </source>
</evidence>
<dbReference type="InterPro" id="IPR005933">
    <property type="entry name" value="PutA_C"/>
</dbReference>
<dbReference type="GO" id="GO:0003842">
    <property type="term" value="F:L-glutamate gamma-semialdehyde dehydrogenase activity"/>
    <property type="evidence" value="ECO:0007669"/>
    <property type="project" value="UniProtKB-EC"/>
</dbReference>
<evidence type="ECO:0000256" key="5">
    <source>
        <dbReference type="ARBA" id="ARBA00048142"/>
    </source>
</evidence>
<dbReference type="Pfam" id="PF14850">
    <property type="entry name" value="Pro_dh-DNA_bdg"/>
    <property type="match status" value="1"/>
</dbReference>
<dbReference type="InterPro" id="IPR041349">
    <property type="entry name" value="PRODH"/>
</dbReference>
<comment type="pathway">
    <text evidence="1">Amino-acid degradation; L-proline degradation into L-glutamate; L-glutamate from L-proline: step 2/2.</text>
</comment>
<comment type="catalytic activity">
    <reaction evidence="5">
        <text>L-glutamate 5-semialdehyde + NAD(+) + H2O = L-glutamate + NADH + 2 H(+)</text>
        <dbReference type="Rhea" id="RHEA:30235"/>
        <dbReference type="ChEBI" id="CHEBI:15377"/>
        <dbReference type="ChEBI" id="CHEBI:15378"/>
        <dbReference type="ChEBI" id="CHEBI:29985"/>
        <dbReference type="ChEBI" id="CHEBI:57540"/>
        <dbReference type="ChEBI" id="CHEBI:57945"/>
        <dbReference type="ChEBI" id="CHEBI:58066"/>
        <dbReference type="EC" id="1.2.1.88"/>
    </reaction>
</comment>
<dbReference type="PANTHER" id="PTHR42862">
    <property type="entry name" value="DELTA-1-PYRROLINE-5-CARBOXYLATE DEHYDROGENASE 1, ISOFORM A-RELATED"/>
    <property type="match status" value="1"/>
</dbReference>
<feature type="domain" description="Aldehyde dehydrogenase" evidence="6">
    <location>
        <begin position="522"/>
        <end position="977"/>
    </location>
</feature>
<dbReference type="InterPro" id="IPR016161">
    <property type="entry name" value="Ald_DH/histidinol_DH"/>
</dbReference>
<dbReference type="InterPro" id="IPR024090">
    <property type="entry name" value="PRODH_PutA_dom_I"/>
</dbReference>
<dbReference type="Gene3D" id="3.40.309.10">
    <property type="entry name" value="Aldehyde Dehydrogenase, Chain A, domain 2"/>
    <property type="match status" value="1"/>
</dbReference>
<dbReference type="InterPro" id="IPR015590">
    <property type="entry name" value="Aldehyde_DH_dom"/>
</dbReference>
<dbReference type="PROSITE" id="PS00070">
    <property type="entry name" value="ALDEHYDE_DEHYDR_CYS"/>
    <property type="match status" value="1"/>
</dbReference>
<gene>
    <name evidence="10" type="ORF">MNBD_GAMMA16-335</name>
</gene>
<dbReference type="EC" id="1.2.1.88" evidence="2"/>
<dbReference type="Pfam" id="PF00171">
    <property type="entry name" value="Aldedh"/>
    <property type="match status" value="1"/>
</dbReference>
<dbReference type="InterPro" id="IPR050485">
    <property type="entry name" value="Proline_metab_enzyme"/>
</dbReference>
<evidence type="ECO:0000259" key="9">
    <source>
        <dbReference type="Pfam" id="PF18327"/>
    </source>
</evidence>
<dbReference type="Gene3D" id="3.20.20.220">
    <property type="match status" value="1"/>
</dbReference>
<dbReference type="AlphaFoldDB" id="A0A3B0Z8G7"/>
<proteinExistence type="predicted"/>
<protein>
    <recommendedName>
        <fullName evidence="2">L-glutamate gamma-semialdehyde dehydrogenase</fullName>
        <ecNumber evidence="2">1.2.1.88</ecNumber>
    </recommendedName>
</protein>
<dbReference type="InterPro" id="IPR016160">
    <property type="entry name" value="Ald_DH_CS_CYS"/>
</dbReference>
<evidence type="ECO:0000259" key="6">
    <source>
        <dbReference type="Pfam" id="PF00171"/>
    </source>
</evidence>
<dbReference type="InterPro" id="IPR025703">
    <property type="entry name" value="Bifunct_PutA"/>
</dbReference>
<dbReference type="Gene3D" id="3.40.605.10">
    <property type="entry name" value="Aldehyde Dehydrogenase, Chain A, domain 1"/>
    <property type="match status" value="1"/>
</dbReference>
<evidence type="ECO:0000259" key="7">
    <source>
        <dbReference type="Pfam" id="PF01619"/>
    </source>
</evidence>
<keyword evidence="3 10" id="KW-0560">Oxidoreductase</keyword>
<dbReference type="SUPFAM" id="SSF53720">
    <property type="entry name" value="ALDH-like"/>
    <property type="match status" value="1"/>
</dbReference>
<dbReference type="PROSITE" id="PS00687">
    <property type="entry name" value="ALDEHYDE_DEHYDR_GLU"/>
    <property type="match status" value="1"/>
</dbReference>
<dbReference type="NCBIfam" id="NF008869">
    <property type="entry name" value="PRK11904.1"/>
    <property type="match status" value="2"/>
</dbReference>
<dbReference type="Pfam" id="PF01619">
    <property type="entry name" value="Pro_dh"/>
    <property type="match status" value="1"/>
</dbReference>
<sequence length="996" mass="109764">MDEAKCVTQLLQRIQLDDKTRERIKQRAMALVNQIRSQGLSTGGIEAFLSEYDLSSSEGIVLMCIAEALLRIPDDATANKLIQDKLSKGDWQTHLGESPSLFVNASTWGLMLTGQVISLHGEPPSSANEWLKKLIARSGEPVVRLAMKQAMRILGYQFVMGQTIEAAISRSKNKENTPYLHSFDMLGEAALTADDVIYYFNAYQHAIKTLSLSTDNTKTLYQQASISIKLSALHPRYQVTQQQRVLDELMPRLRSLIQEAKAANITLIIDAEESGRLELSLELFERLFGEAEFTNWPGLGLAIQAYQKRAFPVIKKLISLAKKHGKCIPIRLVKGAYWDTEIKQAQEQGLSNYPVFTRKASTDTSYIACAKHLLKEQDCIYPQFATHNAHTIATIIEIAGENSRYEFQRLHGMGASLYNIILSDASLNCVCRTYAPVGEHQALLPYLVRRLLENGANTSFINRITDEKIAIENIIADPVKKTEATAILPHPDIPLPAHIFGHERTNSKGLNLEDRRTAEKLQKQIQQPFTSIQEKNQNSEHLELCLQQAHQHYQKWDSLGTAKRADILDRIADLFEKDRVALMRLCVHEAKKTIPDALGEVREAIDFCRYYAALARSQHSEHGLPGPTGESNTLLLHGRGVFACISPWNFPLAIFMGQIAAALVTGNAVLAKPASQTPLIAAYAVRLAHEAGVPSEILHVITDSGSVIGPRLAADFRIAGIAFTGSNDTAKTINRTLASRPGSIVPLIAETGGMNAMIVDSSALADQVVNDVIHSAFNSAGQRCSALRVLFLQQETAPKLIDMLCGAMDELVIGDPQCLNTDIGPVIDEQAKAKLREHTQRMKSSAKLIKVLSLPTTLKKGAYFPPHLYELDNLSLLKEEVFGPVLHIIRYKSEQLDDVISSINQTGFGLTLGIHSRIDYFANYIKERVHVGNIYINRNIIGAVVGVQPFGGEGLSGTGPKAGGPHYLSRFVTERTVTTNTTALGGNAGLLSLSDH</sequence>
<dbReference type="GO" id="GO:0004657">
    <property type="term" value="F:proline dehydrogenase activity"/>
    <property type="evidence" value="ECO:0007669"/>
    <property type="project" value="InterPro"/>
</dbReference>
<dbReference type="InterPro" id="IPR029041">
    <property type="entry name" value="FAD-linked_oxidoreductase-like"/>
</dbReference>
<dbReference type="GO" id="GO:0009898">
    <property type="term" value="C:cytoplasmic side of plasma membrane"/>
    <property type="evidence" value="ECO:0007669"/>
    <property type="project" value="TreeGrafter"/>
</dbReference>
<evidence type="ECO:0000256" key="2">
    <source>
        <dbReference type="ARBA" id="ARBA00012884"/>
    </source>
</evidence>
<evidence type="ECO:0000259" key="8">
    <source>
        <dbReference type="Pfam" id="PF14850"/>
    </source>
</evidence>
<dbReference type="FunFam" id="3.40.309.10:FF:000005">
    <property type="entry name" value="1-pyrroline-5-carboxylate dehydrogenase 1"/>
    <property type="match status" value="1"/>
</dbReference>
<dbReference type="InterPro" id="IPR024082">
    <property type="entry name" value="PRODH_PutA_dom_II"/>
</dbReference>
<feature type="domain" description="Proline utilization A proline dehydrogenase N-terminal" evidence="9">
    <location>
        <begin position="1"/>
        <end position="36"/>
    </location>
</feature>
<accession>A0A3B0Z8G7</accession>
<evidence type="ECO:0000256" key="4">
    <source>
        <dbReference type="ARBA" id="ARBA00023027"/>
    </source>
</evidence>
<dbReference type="InterPro" id="IPR016162">
    <property type="entry name" value="Ald_DH_N"/>
</dbReference>
<reference evidence="10" key="1">
    <citation type="submission" date="2018-06" db="EMBL/GenBank/DDBJ databases">
        <authorList>
            <person name="Zhirakovskaya E."/>
        </authorList>
    </citation>
    <scope>NUCLEOTIDE SEQUENCE</scope>
</reference>
<dbReference type="EMBL" id="UOFO01000133">
    <property type="protein sequence ID" value="VAW87831.1"/>
    <property type="molecule type" value="Genomic_DNA"/>
</dbReference>
<dbReference type="SUPFAM" id="SSF81935">
    <property type="entry name" value="N-terminal domain of bifunctional PutA protein"/>
    <property type="match status" value="1"/>
</dbReference>
<dbReference type="NCBIfam" id="TIGR01238">
    <property type="entry name" value="D1pyr5carbox3"/>
    <property type="match status" value="1"/>
</dbReference>
<evidence type="ECO:0000256" key="1">
    <source>
        <dbReference type="ARBA" id="ARBA00004786"/>
    </source>
</evidence>
<keyword evidence="4" id="KW-0520">NAD</keyword>
<feature type="domain" description="Proline dehydrogenase PutA" evidence="8">
    <location>
        <begin position="45"/>
        <end position="158"/>
    </location>
</feature>
<dbReference type="InterPro" id="IPR029510">
    <property type="entry name" value="Ald_DH_CS_GLU"/>
</dbReference>
<dbReference type="SUPFAM" id="SSF51730">
    <property type="entry name" value="FAD-linked oxidoreductase"/>
    <property type="match status" value="1"/>
</dbReference>
<evidence type="ECO:0000313" key="10">
    <source>
        <dbReference type="EMBL" id="VAW87831.1"/>
    </source>
</evidence>
<dbReference type="CDD" id="cd07125">
    <property type="entry name" value="ALDH_PutA-P5CDH"/>
    <property type="match status" value="1"/>
</dbReference>
<name>A0A3B0Z8G7_9ZZZZ</name>
<dbReference type="InterPro" id="IPR024089">
    <property type="entry name" value="PRODH_PutA_dom_I/II"/>
</dbReference>
<dbReference type="Gene3D" id="1.20.5.550">
    <property type="entry name" value="Single Helix bin"/>
    <property type="match status" value="1"/>
</dbReference>
<dbReference type="Pfam" id="PF18327">
    <property type="entry name" value="PRODH"/>
    <property type="match status" value="1"/>
</dbReference>
<dbReference type="InterPro" id="IPR002872">
    <property type="entry name" value="Proline_DH_dom"/>
</dbReference>
<dbReference type="PANTHER" id="PTHR42862:SF1">
    <property type="entry name" value="DELTA-1-PYRROLINE-5-CARBOXYLATE DEHYDROGENASE 2, ISOFORM A-RELATED"/>
    <property type="match status" value="1"/>
</dbReference>
<dbReference type="PIRSF" id="PIRSF000197">
    <property type="entry name" value="Bifunct_PutA"/>
    <property type="match status" value="1"/>
</dbReference>